<reference evidence="2" key="2">
    <citation type="submission" date="2020-09" db="EMBL/GenBank/DDBJ databases">
        <authorList>
            <person name="Sun Q."/>
            <person name="Zhou Y."/>
        </authorList>
    </citation>
    <scope>NUCLEOTIDE SEQUENCE</scope>
    <source>
        <strain evidence="2">CGMCC 1.12827</strain>
    </source>
</reference>
<proteinExistence type="predicted"/>
<comment type="caution">
    <text evidence="2">The sequence shown here is derived from an EMBL/GenBank/DDBJ whole genome shotgun (WGS) entry which is preliminary data.</text>
</comment>
<sequence>MSELRDFPTDFSTALVLVAHPDDPEYGPAIAVARWTSEGRRVAYALATSGEAGIEGMSPQEAGPLREDEQRASAAVVGVVEVEFWGFTDSNIHNSPHLRERITETITRIGPELVVTTYGGAQWAPDKPNQRDHMEFAAAVTDAYDAMTSPPRYLFCNGPEATHTLDVTDHYSTAVASLAEHKVYLSVLDPDTSVADQARAQVDSIAPVGDDGRRRVGFQLLRNAAAD</sequence>
<evidence type="ECO:0000256" key="1">
    <source>
        <dbReference type="ARBA" id="ARBA00022833"/>
    </source>
</evidence>
<protein>
    <submittedName>
        <fullName evidence="2">GlcNAc-PI de-N-acetylase</fullName>
    </submittedName>
</protein>
<dbReference type="SUPFAM" id="SSF102588">
    <property type="entry name" value="LmbE-like"/>
    <property type="match status" value="1"/>
</dbReference>
<dbReference type="InterPro" id="IPR024078">
    <property type="entry name" value="LmbE-like_dom_sf"/>
</dbReference>
<dbReference type="PANTHER" id="PTHR12993:SF28">
    <property type="entry name" value="LMBE FAMILY PROTEIN"/>
    <property type="match status" value="1"/>
</dbReference>
<dbReference type="Proteomes" id="UP000621454">
    <property type="component" value="Unassembled WGS sequence"/>
</dbReference>
<dbReference type="GO" id="GO:0016811">
    <property type="term" value="F:hydrolase activity, acting on carbon-nitrogen (but not peptide) bonds, in linear amides"/>
    <property type="evidence" value="ECO:0007669"/>
    <property type="project" value="TreeGrafter"/>
</dbReference>
<dbReference type="EMBL" id="BMGC01000001">
    <property type="protein sequence ID" value="GGB17707.1"/>
    <property type="molecule type" value="Genomic_DNA"/>
</dbReference>
<keyword evidence="3" id="KW-1185">Reference proteome</keyword>
<dbReference type="PANTHER" id="PTHR12993">
    <property type="entry name" value="N-ACETYLGLUCOSAMINYL-PHOSPHATIDYLINOSITOL DE-N-ACETYLASE-RELATED"/>
    <property type="match status" value="1"/>
</dbReference>
<dbReference type="AlphaFoldDB" id="A0A916SWT6"/>
<evidence type="ECO:0000313" key="3">
    <source>
        <dbReference type="Proteomes" id="UP000621454"/>
    </source>
</evidence>
<accession>A0A916SWT6</accession>
<keyword evidence="1" id="KW-0862">Zinc</keyword>
<organism evidence="2 3">
    <name type="scientific">Gordonia jinhuaensis</name>
    <dbReference type="NCBI Taxonomy" id="1517702"/>
    <lineage>
        <taxon>Bacteria</taxon>
        <taxon>Bacillati</taxon>
        <taxon>Actinomycetota</taxon>
        <taxon>Actinomycetes</taxon>
        <taxon>Mycobacteriales</taxon>
        <taxon>Gordoniaceae</taxon>
        <taxon>Gordonia</taxon>
    </lineage>
</organism>
<dbReference type="InterPro" id="IPR003737">
    <property type="entry name" value="GlcNAc_PI_deacetylase-related"/>
</dbReference>
<gene>
    <name evidence="2" type="ORF">GCM10011489_02230</name>
</gene>
<dbReference type="Gene3D" id="3.40.50.10320">
    <property type="entry name" value="LmbE-like"/>
    <property type="match status" value="1"/>
</dbReference>
<reference evidence="2" key="1">
    <citation type="journal article" date="2014" name="Int. J. Syst. Evol. Microbiol.">
        <title>Complete genome sequence of Corynebacterium casei LMG S-19264T (=DSM 44701T), isolated from a smear-ripened cheese.</title>
        <authorList>
            <consortium name="US DOE Joint Genome Institute (JGI-PGF)"/>
            <person name="Walter F."/>
            <person name="Albersmeier A."/>
            <person name="Kalinowski J."/>
            <person name="Ruckert C."/>
        </authorList>
    </citation>
    <scope>NUCLEOTIDE SEQUENCE</scope>
    <source>
        <strain evidence="2">CGMCC 1.12827</strain>
    </source>
</reference>
<dbReference type="Pfam" id="PF02585">
    <property type="entry name" value="PIG-L"/>
    <property type="match status" value="1"/>
</dbReference>
<dbReference type="RefSeq" id="WP_188584715.1">
    <property type="nucleotide sequence ID" value="NZ_BMGC01000001.1"/>
</dbReference>
<name>A0A916SWT6_9ACTN</name>
<dbReference type="GO" id="GO:0016137">
    <property type="term" value="P:glycoside metabolic process"/>
    <property type="evidence" value="ECO:0007669"/>
    <property type="project" value="UniProtKB-ARBA"/>
</dbReference>
<evidence type="ECO:0000313" key="2">
    <source>
        <dbReference type="EMBL" id="GGB17707.1"/>
    </source>
</evidence>